<gene>
    <name evidence="1" type="ORF">M0811_00270</name>
</gene>
<proteinExistence type="predicted"/>
<comment type="caution">
    <text evidence="1">The sequence shown here is derived from an EMBL/GenBank/DDBJ whole genome shotgun (WGS) entry which is preliminary data.</text>
</comment>
<dbReference type="EMBL" id="JAPDFW010000059">
    <property type="protein sequence ID" value="KAJ5076950.1"/>
    <property type="molecule type" value="Genomic_DNA"/>
</dbReference>
<organism evidence="1 2">
    <name type="scientific">Anaeramoeba ignava</name>
    <name type="common">Anaerobic marine amoeba</name>
    <dbReference type="NCBI Taxonomy" id="1746090"/>
    <lineage>
        <taxon>Eukaryota</taxon>
        <taxon>Metamonada</taxon>
        <taxon>Anaeramoebidae</taxon>
        <taxon>Anaeramoeba</taxon>
    </lineage>
</organism>
<dbReference type="AlphaFoldDB" id="A0A9Q0LS81"/>
<keyword evidence="1" id="KW-0418">Kinase</keyword>
<dbReference type="Proteomes" id="UP001149090">
    <property type="component" value="Unassembled WGS sequence"/>
</dbReference>
<accession>A0A9Q0LS81</accession>
<protein>
    <submittedName>
        <fullName evidence="1">Mob kinase activator-like 1</fullName>
    </submittedName>
</protein>
<reference evidence="1" key="1">
    <citation type="submission" date="2022-10" db="EMBL/GenBank/DDBJ databases">
        <title>Novel sulphate-reducing endosymbionts in the free-living metamonad Anaeramoeba.</title>
        <authorList>
            <person name="Jerlstrom-Hultqvist J."/>
            <person name="Cepicka I."/>
            <person name="Gallot-Lavallee L."/>
            <person name="Salas-Leiva D."/>
            <person name="Curtis B.A."/>
            <person name="Zahonova K."/>
            <person name="Pipaliya S."/>
            <person name="Dacks J."/>
            <person name="Roger A.J."/>
        </authorList>
    </citation>
    <scope>NUCLEOTIDE SEQUENCE</scope>
    <source>
        <strain evidence="1">BMAN</strain>
    </source>
</reference>
<evidence type="ECO:0000313" key="2">
    <source>
        <dbReference type="Proteomes" id="UP001149090"/>
    </source>
</evidence>
<dbReference type="Gene3D" id="1.20.140.30">
    <property type="entry name" value="MOB kinase activator"/>
    <property type="match status" value="1"/>
</dbReference>
<dbReference type="PANTHER" id="PTHR22599">
    <property type="entry name" value="MPS ONE BINDER KINASE ACTIVATOR-LIKE MOB"/>
    <property type="match status" value="1"/>
</dbReference>
<dbReference type="Pfam" id="PF03637">
    <property type="entry name" value="Mob1_phocein"/>
    <property type="match status" value="1"/>
</dbReference>
<evidence type="ECO:0000313" key="1">
    <source>
        <dbReference type="EMBL" id="KAJ5076950.1"/>
    </source>
</evidence>
<dbReference type="OMA" id="ESIFPME"/>
<keyword evidence="2" id="KW-1185">Reference proteome</keyword>
<dbReference type="SUPFAM" id="SSF101152">
    <property type="entry name" value="Mob1/phocein"/>
    <property type="match status" value="1"/>
</dbReference>
<sequence>MNLFKTSQTFKAKKKVHHSIKTKIASEKLNEIEDSRSLMALPEGEDINEWLAINTVEFFNQINMLYGSISEFCTKETCPVMSAGPKYEYHWADGVKTKKPVKLTAPEYVNNLFVWIQSLIDNPKIFPVKSGDQFPKSFHSTVKTIFKRLFRVYAHIYHTHFDHITALDEETHLNSSFKHFIFFVKEFRLVDKKELEPLKELVLSMLKLNKN</sequence>
<keyword evidence="1" id="KW-0808">Transferase</keyword>
<name>A0A9Q0LS81_ANAIG</name>
<dbReference type="SMART" id="SM01388">
    <property type="entry name" value="Mob1_phocein"/>
    <property type="match status" value="1"/>
</dbReference>
<dbReference type="OrthoDB" id="8170117at2759"/>
<dbReference type="InterPro" id="IPR036703">
    <property type="entry name" value="MOB_kinase_act_sf"/>
</dbReference>
<dbReference type="GO" id="GO:0016301">
    <property type="term" value="F:kinase activity"/>
    <property type="evidence" value="ECO:0007669"/>
    <property type="project" value="UniProtKB-KW"/>
</dbReference>
<dbReference type="InterPro" id="IPR005301">
    <property type="entry name" value="MOB_kinase_act_fam"/>
</dbReference>